<dbReference type="eggNOG" id="COG0476">
    <property type="taxonomic scope" value="Bacteria"/>
</dbReference>
<dbReference type="CDD" id="cd00757">
    <property type="entry name" value="ThiF_MoeB_HesA_family"/>
    <property type="match status" value="1"/>
</dbReference>
<dbReference type="PROSITE" id="PS51257">
    <property type="entry name" value="PROKAR_LIPOPROTEIN"/>
    <property type="match status" value="1"/>
</dbReference>
<evidence type="ECO:0000313" key="4">
    <source>
        <dbReference type="Proteomes" id="UP000012283"/>
    </source>
</evidence>
<dbReference type="EMBL" id="APML01000068">
    <property type="protein sequence ID" value="ENH95931.1"/>
    <property type="molecule type" value="Genomic_DNA"/>
</dbReference>
<dbReference type="Pfam" id="PF00899">
    <property type="entry name" value="ThiF"/>
    <property type="match status" value="1"/>
</dbReference>
<dbReference type="PATRIC" id="fig|1308866.3.peg.2715"/>
<dbReference type="GO" id="GO:0008146">
    <property type="term" value="F:sulfotransferase activity"/>
    <property type="evidence" value="ECO:0007669"/>
    <property type="project" value="TreeGrafter"/>
</dbReference>
<dbReference type="PANTHER" id="PTHR10953:SF102">
    <property type="entry name" value="ADENYLYLTRANSFERASE AND SULFURTRANSFERASE MOCS3"/>
    <property type="match status" value="1"/>
</dbReference>
<accession>N4WRW0</accession>
<dbReference type="PANTHER" id="PTHR10953">
    <property type="entry name" value="UBIQUITIN-ACTIVATING ENZYME E1"/>
    <property type="match status" value="1"/>
</dbReference>
<dbReference type="GO" id="GO:0005829">
    <property type="term" value="C:cytosol"/>
    <property type="evidence" value="ECO:0007669"/>
    <property type="project" value="TreeGrafter"/>
</dbReference>
<sequence length="282" mass="31442">MNSFDRYHRQTLFQPIGVDGQEKMMNAHVLIVGCGALGSSVAEMLTRAGIGKLTLIDRDYVEETNLQRQHLFTEQDAYEQQPKSIAAKEKLEKINRNVEIESIVGEANAYQLEQSIDTVNVIIDATDNFDTRFLINDVAHKHDTPWIFGACVSSSGMTFTMIPKQTPCLSCLLHITPTFGATCDAVGIISPAIQMVVSHQVTEALKLITEDHENLQSAFTLFDLWKNQYQTINVTRAKRPDCPTCGKQPTFPALRNSTSTKIESLCGRDTVQIRGRASHLIN</sequence>
<dbReference type="InterPro" id="IPR035985">
    <property type="entry name" value="Ubiquitin-activating_enz"/>
</dbReference>
<organism evidence="3 4">
    <name type="scientific">Gracilibacillus halophilus YIM-C55.5</name>
    <dbReference type="NCBI Taxonomy" id="1308866"/>
    <lineage>
        <taxon>Bacteria</taxon>
        <taxon>Bacillati</taxon>
        <taxon>Bacillota</taxon>
        <taxon>Bacilli</taxon>
        <taxon>Bacillales</taxon>
        <taxon>Bacillaceae</taxon>
        <taxon>Gracilibacillus</taxon>
    </lineage>
</organism>
<dbReference type="InterPro" id="IPR045886">
    <property type="entry name" value="ThiF/MoeB/HesA"/>
</dbReference>
<dbReference type="GO" id="GO:0016779">
    <property type="term" value="F:nucleotidyltransferase activity"/>
    <property type="evidence" value="ECO:0007669"/>
    <property type="project" value="TreeGrafter"/>
</dbReference>
<protein>
    <submittedName>
        <fullName evidence="3">Thiamine/molybdopterin biosynthesis ThiF/MoeB-like protein</fullName>
    </submittedName>
</protein>
<dbReference type="AlphaFoldDB" id="N4WRW0"/>
<dbReference type="GO" id="GO:0008641">
    <property type="term" value="F:ubiquitin-like modifier activating enzyme activity"/>
    <property type="evidence" value="ECO:0007669"/>
    <property type="project" value="InterPro"/>
</dbReference>
<gene>
    <name evidence="3" type="ORF">J416_13444</name>
</gene>
<dbReference type="InterPro" id="IPR000594">
    <property type="entry name" value="ThiF_NAD_FAD-bd"/>
</dbReference>
<dbReference type="SUPFAM" id="SSF69572">
    <property type="entry name" value="Activating enzymes of the ubiquitin-like proteins"/>
    <property type="match status" value="1"/>
</dbReference>
<evidence type="ECO:0000313" key="3">
    <source>
        <dbReference type="EMBL" id="ENH95931.1"/>
    </source>
</evidence>
<dbReference type="FunFam" id="3.40.50.720:FF:000080">
    <property type="entry name" value="Thiazole biosynthesis adenylyltransferase ThiF"/>
    <property type="match status" value="1"/>
</dbReference>
<name>N4WRW0_9BACI</name>
<dbReference type="STRING" id="1308866.J416_13444"/>
<keyword evidence="4" id="KW-1185">Reference proteome</keyword>
<proteinExistence type="inferred from homology"/>
<feature type="domain" description="THIF-type NAD/FAD binding fold" evidence="2">
    <location>
        <begin position="7"/>
        <end position="243"/>
    </location>
</feature>
<comment type="similarity">
    <text evidence="1">Belongs to the HesA/MoeB/ThiF family.</text>
</comment>
<evidence type="ECO:0000259" key="2">
    <source>
        <dbReference type="Pfam" id="PF00899"/>
    </source>
</evidence>
<evidence type="ECO:0000256" key="1">
    <source>
        <dbReference type="ARBA" id="ARBA00009919"/>
    </source>
</evidence>
<dbReference type="Proteomes" id="UP000012283">
    <property type="component" value="Unassembled WGS sequence"/>
</dbReference>
<dbReference type="GO" id="GO:0004792">
    <property type="term" value="F:thiosulfate-cyanide sulfurtransferase activity"/>
    <property type="evidence" value="ECO:0007669"/>
    <property type="project" value="TreeGrafter"/>
</dbReference>
<dbReference type="Gene3D" id="3.40.50.720">
    <property type="entry name" value="NAD(P)-binding Rossmann-like Domain"/>
    <property type="match status" value="1"/>
</dbReference>
<comment type="caution">
    <text evidence="3">The sequence shown here is derived from an EMBL/GenBank/DDBJ whole genome shotgun (WGS) entry which is preliminary data.</text>
</comment>
<reference evidence="3 4" key="1">
    <citation type="submission" date="2013-03" db="EMBL/GenBank/DDBJ databases">
        <title>Draft genome sequence of Gracibacillus halophilus YIM-C55.5, a moderately halophilic and thermophilic organism from the Xiaochaidamu salt lake.</title>
        <authorList>
            <person name="Sugumar T."/>
            <person name="Polireddy D.R."/>
            <person name="Antony A."/>
            <person name="Madhava Y.R."/>
            <person name="Sivakumar N."/>
        </authorList>
    </citation>
    <scope>NUCLEOTIDE SEQUENCE [LARGE SCALE GENOMIC DNA]</scope>
    <source>
        <strain evidence="3 4">YIM-C55.5</strain>
    </source>
</reference>